<keyword evidence="3" id="KW-1185">Reference proteome</keyword>
<evidence type="ECO:0000313" key="2">
    <source>
        <dbReference type="EMBL" id="GMU09069.1"/>
    </source>
</evidence>
<evidence type="ECO:0000256" key="1">
    <source>
        <dbReference type="SAM" id="MobiDB-lite"/>
    </source>
</evidence>
<proteinExistence type="predicted"/>
<sequence>MFEEAEEKEKDPDQIAGEQARVRRRGEEQSVHVEMDRSLTGAASAIPSPQASQRTTPGLQSV</sequence>
<comment type="caution">
    <text evidence="2">The sequence shown here is derived from an EMBL/GenBank/DDBJ whole genome shotgun (WGS) entry which is preliminary data.</text>
</comment>
<feature type="compositionally biased region" description="Low complexity" evidence="1">
    <location>
        <begin position="42"/>
        <end position="53"/>
    </location>
</feature>
<reference evidence="2 3" key="1">
    <citation type="journal article" date="2024" name="Arch. Microbiol.">
        <title>Corallococcus caeni sp. nov., a novel myxobacterium isolated from activated sludge.</title>
        <authorList>
            <person name="Tomita S."/>
            <person name="Nakai R."/>
            <person name="Kuroda K."/>
            <person name="Kurashita H."/>
            <person name="Hatamoto M."/>
            <person name="Yamaguchi T."/>
            <person name="Narihiro T."/>
        </authorList>
    </citation>
    <scope>NUCLEOTIDE SEQUENCE [LARGE SCALE GENOMIC DNA]</scope>
    <source>
        <strain evidence="2 3">NO1</strain>
    </source>
</reference>
<name>A0ABQ6QYF3_9BACT</name>
<accession>A0ABQ6QYF3</accession>
<dbReference type="EMBL" id="BTTX01000005">
    <property type="protein sequence ID" value="GMU09069.1"/>
    <property type="molecule type" value="Genomic_DNA"/>
</dbReference>
<organism evidence="2 3">
    <name type="scientific">Corallococcus caeni</name>
    <dbReference type="NCBI Taxonomy" id="3082388"/>
    <lineage>
        <taxon>Bacteria</taxon>
        <taxon>Pseudomonadati</taxon>
        <taxon>Myxococcota</taxon>
        <taxon>Myxococcia</taxon>
        <taxon>Myxococcales</taxon>
        <taxon>Cystobacterineae</taxon>
        <taxon>Myxococcaceae</taxon>
        <taxon>Corallococcus</taxon>
    </lineage>
</organism>
<evidence type="ECO:0000313" key="3">
    <source>
        <dbReference type="Proteomes" id="UP001342631"/>
    </source>
</evidence>
<protein>
    <submittedName>
        <fullName evidence="2">Uncharacterized protein</fullName>
    </submittedName>
</protein>
<feature type="region of interest" description="Disordered" evidence="1">
    <location>
        <begin position="1"/>
        <end position="62"/>
    </location>
</feature>
<gene>
    <name evidence="2" type="ORF">ASNO1_53220</name>
</gene>
<feature type="compositionally biased region" description="Basic and acidic residues" evidence="1">
    <location>
        <begin position="25"/>
        <end position="37"/>
    </location>
</feature>
<dbReference type="Proteomes" id="UP001342631">
    <property type="component" value="Unassembled WGS sequence"/>
</dbReference>